<dbReference type="GO" id="GO:0005801">
    <property type="term" value="C:cis-Golgi network"/>
    <property type="evidence" value="ECO:0007669"/>
    <property type="project" value="TreeGrafter"/>
</dbReference>
<proteinExistence type="inferred from homology"/>
<accession>A0A9W9NZA1</accession>
<comment type="similarity">
    <text evidence="1">Belongs to the TRAPP small subunits family. BET3 subfamily.</text>
</comment>
<evidence type="ECO:0000313" key="3">
    <source>
        <dbReference type="Proteomes" id="UP001147733"/>
    </source>
</evidence>
<keyword evidence="3" id="KW-1185">Reference proteome</keyword>
<dbReference type="AlphaFoldDB" id="A0A9W9NZA1"/>
<dbReference type="InterPro" id="IPR024096">
    <property type="entry name" value="NO_sig/Golgi_transp_ligand-bd"/>
</dbReference>
<dbReference type="GO" id="GO:0006888">
    <property type="term" value="P:endoplasmic reticulum to Golgi vesicle-mediated transport"/>
    <property type="evidence" value="ECO:0007669"/>
    <property type="project" value="TreeGrafter"/>
</dbReference>
<dbReference type="Proteomes" id="UP001147733">
    <property type="component" value="Unassembled WGS sequence"/>
</dbReference>
<dbReference type="InterPro" id="IPR037992">
    <property type="entry name" value="TRAPPC6/Trs33"/>
</dbReference>
<dbReference type="GO" id="GO:0005802">
    <property type="term" value="C:trans-Golgi network"/>
    <property type="evidence" value="ECO:0007669"/>
    <property type="project" value="TreeGrafter"/>
</dbReference>
<dbReference type="InterPro" id="IPR007194">
    <property type="entry name" value="TRAPP_component"/>
</dbReference>
<dbReference type="RefSeq" id="XP_056500057.1">
    <property type="nucleotide sequence ID" value="XM_056644819.1"/>
</dbReference>
<comment type="caution">
    <text evidence="2">The sequence shown here is derived from an EMBL/GenBank/DDBJ whole genome shotgun (WGS) entry which is preliminary data.</text>
</comment>
<dbReference type="OrthoDB" id="941624at2759"/>
<evidence type="ECO:0000313" key="2">
    <source>
        <dbReference type="EMBL" id="KAJ5231312.1"/>
    </source>
</evidence>
<dbReference type="GeneID" id="81383986"/>
<dbReference type="PANTHER" id="PTHR12817">
    <property type="entry name" value="TRAFFICKING PROTEIN PARTICLE COMPLEX SUBUNIT 6B"/>
    <property type="match status" value="1"/>
</dbReference>
<gene>
    <name evidence="2" type="ORF">N7469_005900</name>
</gene>
<reference evidence="2" key="1">
    <citation type="submission" date="2022-11" db="EMBL/GenBank/DDBJ databases">
        <authorList>
            <person name="Petersen C."/>
        </authorList>
    </citation>
    <scope>NUCLEOTIDE SEQUENCE</scope>
    <source>
        <strain evidence="2">IBT 23319</strain>
    </source>
</reference>
<dbReference type="EMBL" id="JAPQKT010000005">
    <property type="protein sequence ID" value="KAJ5231312.1"/>
    <property type="molecule type" value="Genomic_DNA"/>
</dbReference>
<evidence type="ECO:0000256" key="1">
    <source>
        <dbReference type="ARBA" id="ARBA00006218"/>
    </source>
</evidence>
<sequence>MSFDASASLTISDPNARALSSSCFDFLLIELVPMAERIAKELATDETEPDDEEVRESTYFRLDTLGYRVGQGLAERFSRDRPRFTDNLDVIKFLCKDLWTVLFRKQIDNLKTNHRTRIHTLQVGGSIANDYSSGQGVYVLTDSSFRPFARMSMAVRADAVSMAQAYLWFPCGIIRGALANLGINTTVQAETSELPGATFQIKTVQARP</sequence>
<name>A0A9W9NZA1_PENCI</name>
<protein>
    <submittedName>
        <fullName evidence="2">Trafficking protein particle complex subunit 6B</fullName>
    </submittedName>
</protein>
<organism evidence="2 3">
    <name type="scientific">Penicillium citrinum</name>
    <dbReference type="NCBI Taxonomy" id="5077"/>
    <lineage>
        <taxon>Eukaryota</taxon>
        <taxon>Fungi</taxon>
        <taxon>Dikarya</taxon>
        <taxon>Ascomycota</taxon>
        <taxon>Pezizomycotina</taxon>
        <taxon>Eurotiomycetes</taxon>
        <taxon>Eurotiomycetidae</taxon>
        <taxon>Eurotiales</taxon>
        <taxon>Aspergillaceae</taxon>
        <taxon>Penicillium</taxon>
    </lineage>
</organism>
<dbReference type="GO" id="GO:0030008">
    <property type="term" value="C:TRAPP complex"/>
    <property type="evidence" value="ECO:0007669"/>
    <property type="project" value="TreeGrafter"/>
</dbReference>
<dbReference type="Pfam" id="PF04051">
    <property type="entry name" value="TRAPP"/>
    <property type="match status" value="1"/>
</dbReference>
<dbReference type="CDD" id="cd14944">
    <property type="entry name" value="TRAPPC6A_Trs33"/>
    <property type="match status" value="1"/>
</dbReference>
<dbReference type="PANTHER" id="PTHR12817:SF0">
    <property type="entry name" value="GEO08327P1"/>
    <property type="match status" value="1"/>
</dbReference>
<dbReference type="SUPFAM" id="SSF111126">
    <property type="entry name" value="Ligand-binding domain in the NO signalling and Golgi transport"/>
    <property type="match status" value="1"/>
</dbReference>
<reference evidence="2" key="2">
    <citation type="journal article" date="2023" name="IMA Fungus">
        <title>Comparative genomic study of the Penicillium genus elucidates a diverse pangenome and 15 lateral gene transfer events.</title>
        <authorList>
            <person name="Petersen C."/>
            <person name="Sorensen T."/>
            <person name="Nielsen M.R."/>
            <person name="Sondergaard T.E."/>
            <person name="Sorensen J.L."/>
            <person name="Fitzpatrick D.A."/>
            <person name="Frisvad J.C."/>
            <person name="Nielsen K.L."/>
        </authorList>
    </citation>
    <scope>NUCLEOTIDE SEQUENCE</scope>
    <source>
        <strain evidence="2">IBT 23319</strain>
    </source>
</reference>
<dbReference type="Gene3D" id="3.30.1380.20">
    <property type="entry name" value="Trafficking protein particle complex subunit 3"/>
    <property type="match status" value="1"/>
</dbReference>